<evidence type="ECO:0000256" key="2">
    <source>
        <dbReference type="ARBA" id="ARBA00023125"/>
    </source>
</evidence>
<keyword evidence="2" id="KW-0238">DNA-binding</keyword>
<reference evidence="6 7" key="1">
    <citation type="submission" date="2018-02" db="EMBL/GenBank/DDBJ databases">
        <authorList>
            <person name="Cohen D.B."/>
            <person name="Kent A.D."/>
        </authorList>
    </citation>
    <scope>NUCLEOTIDE SEQUENCE [LARGE SCALE GENOMIC DNA]</scope>
    <source>
        <strain evidence="6">1</strain>
    </source>
</reference>
<dbReference type="EMBL" id="LT985188">
    <property type="protein sequence ID" value="SPD88384.1"/>
    <property type="molecule type" value="Genomic_DNA"/>
</dbReference>
<dbReference type="InterPro" id="IPR050707">
    <property type="entry name" value="HTH_MetabolicPath_Reg"/>
</dbReference>
<dbReference type="PROSITE" id="PS51077">
    <property type="entry name" value="HTH_ICLR"/>
    <property type="match status" value="1"/>
</dbReference>
<proteinExistence type="predicted"/>
<accession>A0A2N9JK05</accession>
<dbReference type="SMART" id="SM00346">
    <property type="entry name" value="HTH_ICLR"/>
    <property type="match status" value="1"/>
</dbReference>
<evidence type="ECO:0000256" key="3">
    <source>
        <dbReference type="ARBA" id="ARBA00023163"/>
    </source>
</evidence>
<sequence>MDRSAVPALTRAMSIVDLLADAGQAGLTVADIAARTGIAKSTTALLCSVLEDEGMARRHDGRYRLGRRFLGLAADYLATVDDLEEFYALVRRLPIISREAARLALMDGTDVIYLARYEAAGRPRRVTGGIGDRFPASITATGKAMLATLPAEAVEDRFRGKLFPRYTERSIQSLPDLLRDLAEVRERGYAIDDEETNLGQVCYSVAVQNAPGEVATLAVSSTMSRQRSTELSPADVVAELQQLAGLFRNPLAGRSF</sequence>
<keyword evidence="1" id="KW-0805">Transcription regulation</keyword>
<organism evidence="6 7">
    <name type="scientific">Micropruina glycogenica</name>
    <dbReference type="NCBI Taxonomy" id="75385"/>
    <lineage>
        <taxon>Bacteria</taxon>
        <taxon>Bacillati</taxon>
        <taxon>Actinomycetota</taxon>
        <taxon>Actinomycetes</taxon>
        <taxon>Propionibacteriales</taxon>
        <taxon>Nocardioidaceae</taxon>
        <taxon>Micropruina</taxon>
    </lineage>
</organism>
<dbReference type="InterPro" id="IPR036390">
    <property type="entry name" value="WH_DNA-bd_sf"/>
</dbReference>
<name>A0A2N9JK05_9ACTN</name>
<dbReference type="AlphaFoldDB" id="A0A2N9JK05"/>
<dbReference type="Gene3D" id="3.30.450.40">
    <property type="match status" value="1"/>
</dbReference>
<evidence type="ECO:0000313" key="6">
    <source>
        <dbReference type="EMBL" id="SPD88384.1"/>
    </source>
</evidence>
<dbReference type="Pfam" id="PF09339">
    <property type="entry name" value="HTH_IclR"/>
    <property type="match status" value="1"/>
</dbReference>
<feature type="domain" description="IclR-ED" evidence="5">
    <location>
        <begin position="68"/>
        <end position="253"/>
    </location>
</feature>
<dbReference type="InterPro" id="IPR014757">
    <property type="entry name" value="Tscrpt_reg_IclR_C"/>
</dbReference>
<evidence type="ECO:0000256" key="1">
    <source>
        <dbReference type="ARBA" id="ARBA00023015"/>
    </source>
</evidence>
<dbReference type="PANTHER" id="PTHR30136">
    <property type="entry name" value="HELIX-TURN-HELIX TRANSCRIPTIONAL REGULATOR, ICLR FAMILY"/>
    <property type="match status" value="1"/>
</dbReference>
<gene>
    <name evidence="6" type="ORF">MPLG2_3354</name>
</gene>
<dbReference type="RefSeq" id="WP_105186909.1">
    <property type="nucleotide sequence ID" value="NZ_BAAAGO010000001.1"/>
</dbReference>
<keyword evidence="3" id="KW-0804">Transcription</keyword>
<dbReference type="Gene3D" id="1.10.10.10">
    <property type="entry name" value="Winged helix-like DNA-binding domain superfamily/Winged helix DNA-binding domain"/>
    <property type="match status" value="1"/>
</dbReference>
<dbReference type="PROSITE" id="PS51078">
    <property type="entry name" value="ICLR_ED"/>
    <property type="match status" value="1"/>
</dbReference>
<evidence type="ECO:0000313" key="7">
    <source>
        <dbReference type="Proteomes" id="UP000238164"/>
    </source>
</evidence>
<dbReference type="Proteomes" id="UP000238164">
    <property type="component" value="Chromosome 1"/>
</dbReference>
<dbReference type="InterPro" id="IPR036388">
    <property type="entry name" value="WH-like_DNA-bd_sf"/>
</dbReference>
<dbReference type="GO" id="GO:0003677">
    <property type="term" value="F:DNA binding"/>
    <property type="evidence" value="ECO:0007669"/>
    <property type="project" value="UniProtKB-KW"/>
</dbReference>
<dbReference type="GO" id="GO:0045892">
    <property type="term" value="P:negative regulation of DNA-templated transcription"/>
    <property type="evidence" value="ECO:0007669"/>
    <property type="project" value="TreeGrafter"/>
</dbReference>
<protein>
    <submittedName>
        <fullName evidence="6">Uncharacterized HTH-type transcriptional regulator YagI</fullName>
    </submittedName>
</protein>
<dbReference type="Pfam" id="PF01614">
    <property type="entry name" value="IclR_C"/>
    <property type="match status" value="1"/>
</dbReference>
<dbReference type="GO" id="GO:0003700">
    <property type="term" value="F:DNA-binding transcription factor activity"/>
    <property type="evidence" value="ECO:0007669"/>
    <property type="project" value="TreeGrafter"/>
</dbReference>
<dbReference type="InterPro" id="IPR005471">
    <property type="entry name" value="Tscrpt_reg_IclR_N"/>
</dbReference>
<dbReference type="KEGG" id="mgg:MPLG2_3354"/>
<dbReference type="OrthoDB" id="9000968at2"/>
<keyword evidence="7" id="KW-1185">Reference proteome</keyword>
<dbReference type="SUPFAM" id="SSF55781">
    <property type="entry name" value="GAF domain-like"/>
    <property type="match status" value="1"/>
</dbReference>
<feature type="domain" description="HTH iclR-type" evidence="4">
    <location>
        <begin position="6"/>
        <end position="67"/>
    </location>
</feature>
<dbReference type="SUPFAM" id="SSF46785">
    <property type="entry name" value="Winged helix' DNA-binding domain"/>
    <property type="match status" value="1"/>
</dbReference>
<dbReference type="PANTHER" id="PTHR30136:SF24">
    <property type="entry name" value="HTH-TYPE TRANSCRIPTIONAL REPRESSOR ALLR"/>
    <property type="match status" value="1"/>
</dbReference>
<evidence type="ECO:0000259" key="4">
    <source>
        <dbReference type="PROSITE" id="PS51077"/>
    </source>
</evidence>
<evidence type="ECO:0000259" key="5">
    <source>
        <dbReference type="PROSITE" id="PS51078"/>
    </source>
</evidence>
<dbReference type="InterPro" id="IPR029016">
    <property type="entry name" value="GAF-like_dom_sf"/>
</dbReference>